<evidence type="ECO:0000313" key="1">
    <source>
        <dbReference type="EMBL" id="OPD53360.1"/>
    </source>
</evidence>
<proteinExistence type="predicted"/>
<dbReference type="EMBL" id="MSTN01000003">
    <property type="protein sequence ID" value="OPD53360.1"/>
    <property type="molecule type" value="Genomic_DNA"/>
</dbReference>
<dbReference type="AlphaFoldDB" id="A0ABD6RAJ0"/>
<gene>
    <name evidence="1" type="ORF">BVF97_07780</name>
</gene>
<dbReference type="RefSeq" id="WP_078993594.1">
    <property type="nucleotide sequence ID" value="NZ_MSTN01000003.1"/>
</dbReference>
<protein>
    <submittedName>
        <fullName evidence="1">Uncharacterized protein</fullName>
    </submittedName>
</protein>
<reference evidence="1 2" key="1">
    <citation type="submission" date="2017-01" db="EMBL/GenBank/DDBJ databases">
        <title>Draft Genome Sequence of Bacillus thuringiensis DNG9.</title>
        <authorList>
            <person name="Rosana A.R."/>
            <person name="Daas M.S."/>
            <person name="Acedo J.Z."/>
            <person name="Case R.J."/>
            <person name="Vederas J.C."/>
            <person name="Nateche F."/>
            <person name="Kebbouche-Gana S."/>
        </authorList>
    </citation>
    <scope>NUCLEOTIDE SEQUENCE [LARGE SCALE GENOMIC DNA]</scope>
    <source>
        <strain evidence="1 2">DNG9</strain>
    </source>
</reference>
<name>A0ABD6RAJ0_BACTU</name>
<sequence length="271" mass="30244">MTNTNNTVEINNKLTVEEIKGRLQDAHVLRSSLTSHMANEVLPRTRQAISAIRKDQELTYKGQQAKIEKYQKQQEVRLLDEIHTLKKSHGLLLADAKASAEAILIADVEQPDETAQALFNMRKQKLQSAIMYAPTPQAKLKALSDFAELGNEGQVFARQIQGDFQQLSLMAMNSTTNPGELQSITKTLGTINAKLENAAYTEEQQDVAQLLQSIDENLNTRFVNTAVLGTSLSEISQTTLEYANKTDQYETDFAEDVAEYEQAKNLALLIN</sequence>
<evidence type="ECO:0000313" key="2">
    <source>
        <dbReference type="Proteomes" id="UP000190187"/>
    </source>
</evidence>
<accession>A0ABD6RAJ0</accession>
<comment type="caution">
    <text evidence="1">The sequence shown here is derived from an EMBL/GenBank/DDBJ whole genome shotgun (WGS) entry which is preliminary data.</text>
</comment>
<dbReference type="Proteomes" id="UP000190187">
    <property type="component" value="Unassembled WGS sequence"/>
</dbReference>
<organism evidence="1 2">
    <name type="scientific">Bacillus thuringiensis</name>
    <dbReference type="NCBI Taxonomy" id="1428"/>
    <lineage>
        <taxon>Bacteria</taxon>
        <taxon>Bacillati</taxon>
        <taxon>Bacillota</taxon>
        <taxon>Bacilli</taxon>
        <taxon>Bacillales</taxon>
        <taxon>Bacillaceae</taxon>
        <taxon>Bacillus</taxon>
        <taxon>Bacillus cereus group</taxon>
    </lineage>
</organism>